<keyword evidence="4" id="KW-0804">Transcription</keyword>
<dbReference type="InterPro" id="IPR003657">
    <property type="entry name" value="WRKY_dom"/>
</dbReference>
<dbReference type="Pfam" id="PF03106">
    <property type="entry name" value="WRKY"/>
    <property type="match status" value="1"/>
</dbReference>
<dbReference type="InterPro" id="IPR018872">
    <property type="entry name" value="Zn-cluster-dom"/>
</dbReference>
<dbReference type="Gramene" id="mRNA:MD04G0195100">
    <property type="protein sequence ID" value="mRNA:MD04G0195100"/>
    <property type="gene ID" value="MD04G0195100"/>
</dbReference>
<dbReference type="GO" id="GO:0005516">
    <property type="term" value="F:calmodulin binding"/>
    <property type="evidence" value="ECO:0007669"/>
    <property type="project" value="UniProtKB-ARBA"/>
</dbReference>
<keyword evidence="3" id="KW-0238">DNA-binding</keyword>
<evidence type="ECO:0000256" key="3">
    <source>
        <dbReference type="ARBA" id="ARBA00023125"/>
    </source>
</evidence>
<evidence type="ECO:0000313" key="8">
    <source>
        <dbReference type="Proteomes" id="UP000290289"/>
    </source>
</evidence>
<comment type="subcellular location">
    <subcellularLocation>
        <location evidence="1">Nucleus</location>
    </subcellularLocation>
</comment>
<comment type="caution">
    <text evidence="7">The sequence shown here is derived from an EMBL/GenBank/DDBJ whole genome shotgun (WGS) entry which is preliminary data.</text>
</comment>
<dbReference type="InterPro" id="IPR036576">
    <property type="entry name" value="WRKY_dom_sf"/>
</dbReference>
<dbReference type="GO" id="GO:0005634">
    <property type="term" value="C:nucleus"/>
    <property type="evidence" value="ECO:0007669"/>
    <property type="project" value="UniProtKB-SubCell"/>
</dbReference>
<proteinExistence type="predicted"/>
<dbReference type="SMART" id="SM00774">
    <property type="entry name" value="WRKY"/>
    <property type="match status" value="1"/>
</dbReference>
<dbReference type="GO" id="GO:0003700">
    <property type="term" value="F:DNA-binding transcription factor activity"/>
    <property type="evidence" value="ECO:0007669"/>
    <property type="project" value="InterPro"/>
</dbReference>
<name>A0A498K3L1_MALDO</name>
<dbReference type="Proteomes" id="UP000290289">
    <property type="component" value="Chromosome 4"/>
</dbReference>
<evidence type="ECO:0000256" key="2">
    <source>
        <dbReference type="ARBA" id="ARBA00023015"/>
    </source>
</evidence>
<dbReference type="OrthoDB" id="1918969at2759"/>
<dbReference type="GO" id="GO:0043565">
    <property type="term" value="F:sequence-specific DNA binding"/>
    <property type="evidence" value="ECO:0007669"/>
    <property type="project" value="InterPro"/>
</dbReference>
<evidence type="ECO:0000256" key="1">
    <source>
        <dbReference type="ARBA" id="ARBA00004123"/>
    </source>
</evidence>
<keyword evidence="2" id="KW-0805">Transcription regulation</keyword>
<organism evidence="7 8">
    <name type="scientific">Malus domestica</name>
    <name type="common">Apple</name>
    <name type="synonym">Pyrus malus</name>
    <dbReference type="NCBI Taxonomy" id="3750"/>
    <lineage>
        <taxon>Eukaryota</taxon>
        <taxon>Viridiplantae</taxon>
        <taxon>Streptophyta</taxon>
        <taxon>Embryophyta</taxon>
        <taxon>Tracheophyta</taxon>
        <taxon>Spermatophyta</taxon>
        <taxon>Magnoliopsida</taxon>
        <taxon>eudicotyledons</taxon>
        <taxon>Gunneridae</taxon>
        <taxon>Pentapetalae</taxon>
        <taxon>rosids</taxon>
        <taxon>fabids</taxon>
        <taxon>Rosales</taxon>
        <taxon>Rosaceae</taxon>
        <taxon>Amygdaloideae</taxon>
        <taxon>Maleae</taxon>
        <taxon>Malus</taxon>
    </lineage>
</organism>
<protein>
    <recommendedName>
        <fullName evidence="6">WRKY domain-containing protein</fullName>
    </recommendedName>
</protein>
<dbReference type="STRING" id="3750.A0A498K3L1"/>
<dbReference type="SMR" id="A0A498K3L1"/>
<reference evidence="7 8" key="1">
    <citation type="submission" date="2018-10" db="EMBL/GenBank/DDBJ databases">
        <title>A high-quality apple genome assembly.</title>
        <authorList>
            <person name="Hu J."/>
        </authorList>
    </citation>
    <scope>NUCLEOTIDE SEQUENCE [LARGE SCALE GENOMIC DNA]</scope>
    <source>
        <strain evidence="8">cv. HFTH1</strain>
        <tissue evidence="7">Young leaf</tissue>
    </source>
</reference>
<evidence type="ECO:0000256" key="4">
    <source>
        <dbReference type="ARBA" id="ARBA00023163"/>
    </source>
</evidence>
<evidence type="ECO:0000256" key="5">
    <source>
        <dbReference type="ARBA" id="ARBA00023242"/>
    </source>
</evidence>
<dbReference type="EMBL" id="RDQH01000330">
    <property type="protein sequence ID" value="RXI02007.1"/>
    <property type="molecule type" value="Genomic_DNA"/>
</dbReference>
<evidence type="ECO:0000313" key="7">
    <source>
        <dbReference type="EMBL" id="RXI02007.1"/>
    </source>
</evidence>
<dbReference type="SUPFAM" id="SSF118290">
    <property type="entry name" value="WRKY DNA-binding domain"/>
    <property type="match status" value="1"/>
</dbReference>
<sequence length="325" mass="36589">MEEVEAANRAAVGSCHRVLNLLCKPKPWKNLQVETEVAVLKFKRVLSLLSHGRGRVRKLKKNLNPPPFPQNIFSDGPNYSDISPKPLQLLPPIFPKTPHTQKKFLGNPVPDANLKLPLQIPKTITMKQHQEEREKLQFHPQQVKYQSEMVFSGIDSGINLAFDRSSSSFNPSMTSARSFMSCLSVGDGDEVNTGRDSFRLIDGVPWVSGQSSQQQRRCTGVVENGSVNCGGSGKCHYPKKRKLRVKRTFKVPAISDKTSDIPPDEFSWRKYGQKPIKGSPYPRGYYKCSSIRGCPARKHVERCFEDPAMLIVTYEGEHKHSQSAR</sequence>
<feature type="domain" description="WRKY" evidence="6">
    <location>
        <begin position="257"/>
        <end position="323"/>
    </location>
</feature>
<dbReference type="Gene3D" id="2.20.25.80">
    <property type="entry name" value="WRKY domain"/>
    <property type="match status" value="1"/>
</dbReference>
<keyword evidence="5" id="KW-0539">Nucleus</keyword>
<evidence type="ECO:0000259" key="6">
    <source>
        <dbReference type="PROSITE" id="PS50811"/>
    </source>
</evidence>
<gene>
    <name evidence="7" type="ORF">DVH24_015356</name>
</gene>
<dbReference type="InterPro" id="IPR044810">
    <property type="entry name" value="WRKY_plant"/>
</dbReference>
<dbReference type="Pfam" id="PF10533">
    <property type="entry name" value="Plant_zn_clust"/>
    <property type="match status" value="1"/>
</dbReference>
<keyword evidence="8" id="KW-1185">Reference proteome</keyword>
<dbReference type="AlphaFoldDB" id="A0A498K3L1"/>
<dbReference type="PROSITE" id="PS50811">
    <property type="entry name" value="WRKY"/>
    <property type="match status" value="1"/>
</dbReference>
<dbReference type="FunFam" id="2.20.25.80:FF:000004">
    <property type="entry name" value="WRKY transcription factor 65"/>
    <property type="match status" value="1"/>
</dbReference>
<dbReference type="PANTHER" id="PTHR31282">
    <property type="entry name" value="WRKY TRANSCRIPTION FACTOR 21-RELATED"/>
    <property type="match status" value="1"/>
</dbReference>
<accession>A0A498K3L1</accession>